<name>A0A8R1ENG4_CAEJA</name>
<reference evidence="1" key="2">
    <citation type="submission" date="2022-06" db="UniProtKB">
        <authorList>
            <consortium name="EnsemblMetazoa"/>
        </authorList>
    </citation>
    <scope>IDENTIFICATION</scope>
    <source>
        <strain evidence="1">DF5081</strain>
    </source>
</reference>
<accession>A0A8R1ENG4</accession>
<keyword evidence="2" id="KW-1185">Reference proteome</keyword>
<evidence type="ECO:0000313" key="1">
    <source>
        <dbReference type="EnsemblMetazoa" id="CJA37656.1"/>
    </source>
</evidence>
<proteinExistence type="predicted"/>
<dbReference type="Proteomes" id="UP000005237">
    <property type="component" value="Unassembled WGS sequence"/>
</dbReference>
<dbReference type="AlphaFoldDB" id="A0A8R1ENG4"/>
<evidence type="ECO:0000313" key="2">
    <source>
        <dbReference type="Proteomes" id="UP000005237"/>
    </source>
</evidence>
<sequence length="70" mass="7852">MRSNRVSAPECPSIRAPCLSQLAYFFAQMELRLARAVAAPCKKPCQRKHSHVLCTIFGQPRKEGPKTPNK</sequence>
<organism evidence="1 2">
    <name type="scientific">Caenorhabditis japonica</name>
    <dbReference type="NCBI Taxonomy" id="281687"/>
    <lineage>
        <taxon>Eukaryota</taxon>
        <taxon>Metazoa</taxon>
        <taxon>Ecdysozoa</taxon>
        <taxon>Nematoda</taxon>
        <taxon>Chromadorea</taxon>
        <taxon>Rhabditida</taxon>
        <taxon>Rhabditina</taxon>
        <taxon>Rhabditomorpha</taxon>
        <taxon>Rhabditoidea</taxon>
        <taxon>Rhabditidae</taxon>
        <taxon>Peloderinae</taxon>
        <taxon>Caenorhabditis</taxon>
    </lineage>
</organism>
<protein>
    <submittedName>
        <fullName evidence="1">Uncharacterized protein</fullName>
    </submittedName>
</protein>
<reference evidence="2" key="1">
    <citation type="submission" date="2010-08" db="EMBL/GenBank/DDBJ databases">
        <authorList>
            <consortium name="Caenorhabditis japonica Sequencing Consortium"/>
            <person name="Wilson R.K."/>
        </authorList>
    </citation>
    <scope>NUCLEOTIDE SEQUENCE [LARGE SCALE GENOMIC DNA]</scope>
    <source>
        <strain evidence="2">DF5081</strain>
    </source>
</reference>
<dbReference type="EnsemblMetazoa" id="CJA37656.1">
    <property type="protein sequence ID" value="CJA37656.1"/>
    <property type="gene ID" value="WBGene00213503"/>
</dbReference>